<proteinExistence type="predicted"/>
<comment type="caution">
    <text evidence="2">The sequence shown here is derived from an EMBL/GenBank/DDBJ whole genome shotgun (WGS) entry which is preliminary data.</text>
</comment>
<dbReference type="Gene3D" id="2.60.40.2250">
    <property type="match status" value="1"/>
</dbReference>
<organism evidence="2 3">
    <name type="scientific">Pseudoxanthomonas composti</name>
    <dbReference type="NCBI Taxonomy" id="2137479"/>
    <lineage>
        <taxon>Bacteria</taxon>
        <taxon>Pseudomonadati</taxon>
        <taxon>Pseudomonadota</taxon>
        <taxon>Gammaproteobacteria</taxon>
        <taxon>Lysobacterales</taxon>
        <taxon>Lysobacteraceae</taxon>
        <taxon>Pseudoxanthomonas</taxon>
    </lineage>
</organism>
<dbReference type="InterPro" id="IPR038765">
    <property type="entry name" value="Papain-like_cys_pep_sf"/>
</dbReference>
<dbReference type="Pfam" id="PF01841">
    <property type="entry name" value="Transglut_core"/>
    <property type="match status" value="1"/>
</dbReference>
<evidence type="ECO:0000313" key="3">
    <source>
        <dbReference type="Proteomes" id="UP000289784"/>
    </source>
</evidence>
<dbReference type="OrthoDB" id="9804872at2"/>
<evidence type="ECO:0000313" key="2">
    <source>
        <dbReference type="EMBL" id="RXQ99936.1"/>
    </source>
</evidence>
<dbReference type="SUPFAM" id="SSF54001">
    <property type="entry name" value="Cysteine proteinases"/>
    <property type="match status" value="1"/>
</dbReference>
<dbReference type="AlphaFoldDB" id="A0A4Q1JRE1"/>
<dbReference type="InterPro" id="IPR002931">
    <property type="entry name" value="Transglutaminase-like"/>
</dbReference>
<gene>
    <name evidence="2" type="ORF">EPA99_17605</name>
</gene>
<feature type="domain" description="Transglutaminase-like" evidence="1">
    <location>
        <begin position="161"/>
        <end position="227"/>
    </location>
</feature>
<protein>
    <submittedName>
        <fullName evidence="2">Transglutaminase family protein</fullName>
    </submittedName>
</protein>
<dbReference type="Gene3D" id="3.10.620.30">
    <property type="match status" value="1"/>
</dbReference>
<dbReference type="RefSeq" id="WP_129472563.1">
    <property type="nucleotide sequence ID" value="NZ_SAWZ01000013.1"/>
</dbReference>
<dbReference type="PANTHER" id="PTHR33490">
    <property type="entry name" value="BLR5614 PROTEIN-RELATED"/>
    <property type="match status" value="1"/>
</dbReference>
<keyword evidence="3" id="KW-1185">Reference proteome</keyword>
<dbReference type="EMBL" id="SAWZ01000013">
    <property type="protein sequence ID" value="RXQ99936.1"/>
    <property type="molecule type" value="Genomic_DNA"/>
</dbReference>
<dbReference type="SMART" id="SM00460">
    <property type="entry name" value="TGc"/>
    <property type="match status" value="1"/>
</dbReference>
<accession>A0A4Q1JRE1</accession>
<dbReference type="PANTHER" id="PTHR33490:SF12">
    <property type="entry name" value="BLL5557 PROTEIN"/>
    <property type="match status" value="1"/>
</dbReference>
<evidence type="ECO:0000259" key="1">
    <source>
        <dbReference type="SMART" id="SM00460"/>
    </source>
</evidence>
<sequence>MFIRLGYTISFVCDQPTPMMLMLDVHASRRKDVVAELAHRTTPPLALTHYFDDFGNRCTRVVAPAGETTFHSDLIVSDSGLPDAVRPELTGTPVEALPAEVLVYLLGSRYCETDRLVCKAWELFSHTPPGWARVQAICDFVHQHIQFGYEHADSKRGAWQGFEDRRGVCRDFAHLAVTLCRCMNIPARYCTGYLGDIGVAKSDAPMDFSAWFEVWLNGAWHTFDARHNTPRIGRVLLATGRDASDVAISNTFGPAHLSRFEVWTDETENYATPFLDTAPLALIA</sequence>
<name>A0A4Q1JRE1_9GAMM</name>
<reference evidence="2 3" key="1">
    <citation type="submission" date="2019-01" db="EMBL/GenBank/DDBJ databases">
        <title>Pseudoxanthomonas composti sp. nov., isolated from compost.</title>
        <authorList>
            <person name="Yang G."/>
        </authorList>
    </citation>
    <scope>NUCLEOTIDE SEQUENCE [LARGE SCALE GENOMIC DNA]</scope>
    <source>
        <strain evidence="2 3">GSS15</strain>
    </source>
</reference>
<dbReference type="Proteomes" id="UP000289784">
    <property type="component" value="Unassembled WGS sequence"/>
</dbReference>